<comment type="caution">
    <text evidence="1">The sequence shown here is derived from an EMBL/GenBank/DDBJ whole genome shotgun (WGS) entry which is preliminary data.</text>
</comment>
<dbReference type="Proteomes" id="UP000176631">
    <property type="component" value="Unassembled WGS sequence"/>
</dbReference>
<gene>
    <name evidence="1" type="ORF">A2172_01225</name>
</gene>
<dbReference type="EMBL" id="MHCP01000015">
    <property type="protein sequence ID" value="OGY24149.1"/>
    <property type="molecule type" value="Genomic_DNA"/>
</dbReference>
<dbReference type="STRING" id="1802593.A2172_01225"/>
<sequence length="349" mass="39117">MNIADGVLREIEGLSKKGGMAEMATRLPQKGMAPGATRGKPVTLEQVLDLLERLKGKKFGLREFQRLIESFDVLALIGSGELTRETLRLILTPNEGWAAGELQRMLSSYFPFWNEEIESSQGYPDGYRFKSAAGKLLALQSLHLLGTDDYGSHVKELATHYARNMPKGAEELLVCPKPSRAKEWGLTYSYNLPLSSALIILDRAIKPRFQNWWKDEQLGDTEMLRLTDKTAAALDKLEAETPGDYLVIPVQMGMRHRGRSARRAVACFAENEFGLGPLEVAYYLASCPERFVMWYDLGIICAGAECKDSPKGEFDGCPAFNEHQDRINLRYRRADEYSDLYGVATGFLS</sequence>
<dbReference type="AlphaFoldDB" id="A0A1G1W8Z8"/>
<accession>A0A1G1W8Z8</accession>
<protein>
    <submittedName>
        <fullName evidence="1">Uncharacterized protein</fullName>
    </submittedName>
</protein>
<evidence type="ECO:0000313" key="1">
    <source>
        <dbReference type="EMBL" id="OGY24149.1"/>
    </source>
</evidence>
<reference evidence="1 2" key="1">
    <citation type="journal article" date="2016" name="Nat. Commun.">
        <title>Thousands of microbial genomes shed light on interconnected biogeochemical processes in an aquifer system.</title>
        <authorList>
            <person name="Anantharaman K."/>
            <person name="Brown C.T."/>
            <person name="Hug L.A."/>
            <person name="Sharon I."/>
            <person name="Castelle C.J."/>
            <person name="Probst A.J."/>
            <person name="Thomas B.C."/>
            <person name="Singh A."/>
            <person name="Wilkins M.J."/>
            <person name="Karaoz U."/>
            <person name="Brodie E.L."/>
            <person name="Williams K.H."/>
            <person name="Hubbard S.S."/>
            <person name="Banfield J.F."/>
        </authorList>
    </citation>
    <scope>NUCLEOTIDE SEQUENCE [LARGE SCALE GENOMIC DNA]</scope>
</reference>
<proteinExistence type="predicted"/>
<evidence type="ECO:0000313" key="2">
    <source>
        <dbReference type="Proteomes" id="UP000176631"/>
    </source>
</evidence>
<organism evidence="1 2">
    <name type="scientific">Candidatus Woykebacteria bacterium RBG_13_40_15</name>
    <dbReference type="NCBI Taxonomy" id="1802593"/>
    <lineage>
        <taxon>Bacteria</taxon>
        <taxon>Candidatus Woykeibacteriota</taxon>
    </lineage>
</organism>
<name>A0A1G1W8Z8_9BACT</name>